<dbReference type="Pfam" id="PF00924">
    <property type="entry name" value="MS_channel_2nd"/>
    <property type="match status" value="1"/>
</dbReference>
<evidence type="ECO:0000259" key="9">
    <source>
        <dbReference type="Pfam" id="PF21082"/>
    </source>
</evidence>
<dbReference type="Gene3D" id="3.30.70.100">
    <property type="match status" value="1"/>
</dbReference>
<dbReference type="InterPro" id="IPR006686">
    <property type="entry name" value="MscS_channel_CS"/>
</dbReference>
<dbReference type="Pfam" id="PF21088">
    <property type="entry name" value="MS_channel_1st"/>
    <property type="match status" value="1"/>
</dbReference>
<dbReference type="SUPFAM" id="SSF82689">
    <property type="entry name" value="Mechanosensitive channel protein MscS (YggB), C-terminal domain"/>
    <property type="match status" value="1"/>
</dbReference>
<dbReference type="STRING" id="623280.SAMN05660226_01575"/>
<dbReference type="PANTHER" id="PTHR30221:SF1">
    <property type="entry name" value="SMALL-CONDUCTANCE MECHANOSENSITIVE CHANNEL"/>
    <property type="match status" value="1"/>
</dbReference>
<comment type="subcellular location">
    <subcellularLocation>
        <location evidence="1">Cell membrane</location>
        <topology evidence="1">Multi-pass membrane protein</topology>
    </subcellularLocation>
</comment>
<evidence type="ECO:0000256" key="1">
    <source>
        <dbReference type="ARBA" id="ARBA00004651"/>
    </source>
</evidence>
<dbReference type="InterPro" id="IPR023408">
    <property type="entry name" value="MscS_beta-dom_sf"/>
</dbReference>
<feature type="domain" description="Mechanosensitive ion channel MscS C-terminal" evidence="9">
    <location>
        <begin position="189"/>
        <end position="240"/>
    </location>
</feature>
<comment type="similarity">
    <text evidence="2">Belongs to the MscS (TC 1.A.23) family.</text>
</comment>
<feature type="domain" description="Mechanosensitive ion channel MscS" evidence="8">
    <location>
        <begin position="114"/>
        <end position="180"/>
    </location>
</feature>
<evidence type="ECO:0000256" key="4">
    <source>
        <dbReference type="ARBA" id="ARBA00022692"/>
    </source>
</evidence>
<dbReference type="PROSITE" id="PS01246">
    <property type="entry name" value="UPF0003"/>
    <property type="match status" value="1"/>
</dbReference>
<evidence type="ECO:0000259" key="8">
    <source>
        <dbReference type="Pfam" id="PF00924"/>
    </source>
</evidence>
<feature type="domain" description="Mechanosensitive ion channel transmembrane helices 2/3" evidence="10">
    <location>
        <begin position="77"/>
        <end position="112"/>
    </location>
</feature>
<evidence type="ECO:0000256" key="7">
    <source>
        <dbReference type="SAM" id="Phobius"/>
    </source>
</evidence>
<accession>A0A1T5BMG4</accession>
<dbReference type="Pfam" id="PF21082">
    <property type="entry name" value="MS_channel_3rd"/>
    <property type="match status" value="1"/>
</dbReference>
<gene>
    <name evidence="11" type="ORF">SAMN05660226_01575</name>
</gene>
<evidence type="ECO:0000256" key="3">
    <source>
        <dbReference type="ARBA" id="ARBA00022475"/>
    </source>
</evidence>
<dbReference type="Pfam" id="PF05552">
    <property type="entry name" value="MS_channel_1st_1"/>
    <property type="match status" value="1"/>
</dbReference>
<feature type="transmembrane region" description="Helical" evidence="7">
    <location>
        <begin position="27"/>
        <end position="48"/>
    </location>
</feature>
<evidence type="ECO:0000259" key="10">
    <source>
        <dbReference type="Pfam" id="PF21088"/>
    </source>
</evidence>
<dbReference type="RefSeq" id="WP_079716250.1">
    <property type="nucleotide sequence ID" value="NZ_FUYS01000003.1"/>
</dbReference>
<dbReference type="OrthoDB" id="9809206at2"/>
<dbReference type="InterPro" id="IPR049142">
    <property type="entry name" value="MS_channel_1st"/>
</dbReference>
<dbReference type="EMBL" id="FUYS01000003">
    <property type="protein sequence ID" value="SKB48287.1"/>
    <property type="molecule type" value="Genomic_DNA"/>
</dbReference>
<keyword evidence="3" id="KW-1003">Cell membrane</keyword>
<dbReference type="SUPFAM" id="SSF82861">
    <property type="entry name" value="Mechanosensitive channel protein MscS (YggB), transmembrane region"/>
    <property type="match status" value="1"/>
</dbReference>
<dbReference type="Gene3D" id="2.30.30.60">
    <property type="match status" value="1"/>
</dbReference>
<dbReference type="InterPro" id="IPR045275">
    <property type="entry name" value="MscS_archaea/bacteria_type"/>
</dbReference>
<feature type="transmembrane region" description="Helical" evidence="7">
    <location>
        <begin position="95"/>
        <end position="127"/>
    </location>
</feature>
<dbReference type="PANTHER" id="PTHR30221">
    <property type="entry name" value="SMALL-CONDUCTANCE MECHANOSENSITIVE CHANNEL"/>
    <property type="match status" value="1"/>
</dbReference>
<proteinExistence type="inferred from homology"/>
<protein>
    <submittedName>
        <fullName evidence="11">Small conductance mechanosensitive channel</fullName>
    </submittedName>
</protein>
<reference evidence="11 12" key="1">
    <citation type="submission" date="2017-02" db="EMBL/GenBank/DDBJ databases">
        <authorList>
            <person name="Peterson S.W."/>
        </authorList>
    </citation>
    <scope>NUCLEOTIDE SEQUENCE [LARGE SCALE GENOMIC DNA]</scope>
    <source>
        <strain evidence="11 12">DSM 22899</strain>
    </source>
</reference>
<dbReference type="InterPro" id="IPR010920">
    <property type="entry name" value="LSM_dom_sf"/>
</dbReference>
<organism evidence="11 12">
    <name type="scientific">Parapedobacter luteus</name>
    <dbReference type="NCBI Taxonomy" id="623280"/>
    <lineage>
        <taxon>Bacteria</taxon>
        <taxon>Pseudomonadati</taxon>
        <taxon>Bacteroidota</taxon>
        <taxon>Sphingobacteriia</taxon>
        <taxon>Sphingobacteriales</taxon>
        <taxon>Sphingobacteriaceae</taxon>
        <taxon>Parapedobacter</taxon>
    </lineage>
</organism>
<keyword evidence="4 7" id="KW-0812">Transmembrane</keyword>
<dbReference type="InterPro" id="IPR006685">
    <property type="entry name" value="MscS_channel_2nd"/>
</dbReference>
<evidence type="ECO:0000256" key="2">
    <source>
        <dbReference type="ARBA" id="ARBA00008017"/>
    </source>
</evidence>
<evidence type="ECO:0000313" key="11">
    <source>
        <dbReference type="EMBL" id="SKB48287.1"/>
    </source>
</evidence>
<evidence type="ECO:0000313" key="12">
    <source>
        <dbReference type="Proteomes" id="UP000190541"/>
    </source>
</evidence>
<dbReference type="SUPFAM" id="SSF50182">
    <property type="entry name" value="Sm-like ribonucleoproteins"/>
    <property type="match status" value="1"/>
</dbReference>
<feature type="transmembrane region" description="Helical" evidence="7">
    <location>
        <begin position="68"/>
        <end position="89"/>
    </location>
</feature>
<dbReference type="GO" id="GO:0005886">
    <property type="term" value="C:plasma membrane"/>
    <property type="evidence" value="ECO:0007669"/>
    <property type="project" value="UniProtKB-SubCell"/>
</dbReference>
<dbReference type="AlphaFoldDB" id="A0A1T5BMG4"/>
<dbReference type="InterPro" id="IPR049278">
    <property type="entry name" value="MS_channel_C"/>
</dbReference>
<name>A0A1T5BMG4_9SPHI</name>
<sequence length="247" mass="27146">MQTTQTENIQEYWNNFLTAVVEWAPRLISAVISAVLIYLIGSWLIKVLKRFIAKTFERRNLDISLQRFLNNLISWVLNILLFIVVITQLGVQTSAFVAIIGAAGLAIGLALQGSLANFAGGVLILVLKPFRIGDFIQSSSGVSGTVKEIDIFNTKLNTPQNQLVVVPNGDLSNSSITNYTQLGTRRTWFDIGVAYSTDLRQAKEILLEVVKNNEFAYADPAPQIVVTELGDSAVNLSVRVSRCATVD</sequence>
<keyword evidence="12" id="KW-1185">Reference proteome</keyword>
<dbReference type="InterPro" id="IPR011066">
    <property type="entry name" value="MscS_channel_C_sf"/>
</dbReference>
<evidence type="ECO:0000256" key="6">
    <source>
        <dbReference type="ARBA" id="ARBA00023136"/>
    </source>
</evidence>
<dbReference type="GO" id="GO:0008381">
    <property type="term" value="F:mechanosensitive monoatomic ion channel activity"/>
    <property type="evidence" value="ECO:0007669"/>
    <property type="project" value="InterPro"/>
</dbReference>
<keyword evidence="5 7" id="KW-1133">Transmembrane helix</keyword>
<dbReference type="Proteomes" id="UP000190541">
    <property type="component" value="Unassembled WGS sequence"/>
</dbReference>
<dbReference type="InterPro" id="IPR011014">
    <property type="entry name" value="MscS_channel_TM-2"/>
</dbReference>
<dbReference type="Gene3D" id="1.10.287.1260">
    <property type="match status" value="1"/>
</dbReference>
<keyword evidence="6 7" id="KW-0472">Membrane</keyword>
<evidence type="ECO:0000256" key="5">
    <source>
        <dbReference type="ARBA" id="ARBA00022989"/>
    </source>
</evidence>
<dbReference type="InterPro" id="IPR008910">
    <property type="entry name" value="MSC_TM_helix"/>
</dbReference>